<sequence>MLFARFHQVTKGLMKTYLGDVYSVNWIEDSDARHSLTGETLQQQFKRVLVETNTSHVKEFGDKSIGRISLSQFQGSKTYNKTYDGKVVITDAVASGDVPIAIAYKRLNTHQTEEQKFVNQFKYEELLRARNFLINSVKHLIRELEVKFVSVDSIWSDKKELTNHDCYTDLIHQFDNHCFDLSTHPFALRFLYVFVNICETLENRNLGNVHIIENWISR</sequence>
<dbReference type="GO" id="GO:0005773">
    <property type="term" value="C:vacuole"/>
    <property type="evidence" value="ECO:0007669"/>
    <property type="project" value="GOC"/>
</dbReference>
<name>A0A7R9QDS3_9ACAR</name>
<proteinExistence type="inferred from homology"/>
<dbReference type="GO" id="GO:0004197">
    <property type="term" value="F:cysteine-type endopeptidase activity"/>
    <property type="evidence" value="ECO:0007669"/>
    <property type="project" value="TreeGrafter"/>
</dbReference>
<dbReference type="Gene3D" id="3.40.50.1460">
    <property type="match status" value="1"/>
</dbReference>
<dbReference type="OrthoDB" id="6500438at2759"/>
<keyword evidence="4" id="KW-1185">Reference proteome</keyword>
<dbReference type="InterPro" id="IPR046427">
    <property type="entry name" value="Legumain_prodom_sf"/>
</dbReference>
<gene>
    <name evidence="3" type="ORF">ONB1V03_LOCUS2573</name>
</gene>
<dbReference type="InterPro" id="IPR001096">
    <property type="entry name" value="Peptidase_C13"/>
</dbReference>
<dbReference type="CDD" id="cd21115">
    <property type="entry name" value="legumain_C"/>
    <property type="match status" value="1"/>
</dbReference>
<accession>A0A7R9QDS3</accession>
<dbReference type="Proteomes" id="UP000728032">
    <property type="component" value="Unassembled WGS sequence"/>
</dbReference>
<reference evidence="3" key="1">
    <citation type="submission" date="2020-11" db="EMBL/GenBank/DDBJ databases">
        <authorList>
            <person name="Tran Van P."/>
        </authorList>
    </citation>
    <scope>NUCLEOTIDE SEQUENCE</scope>
</reference>
<evidence type="ECO:0000256" key="1">
    <source>
        <dbReference type="ARBA" id="ARBA00009941"/>
    </source>
</evidence>
<evidence type="ECO:0000259" key="2">
    <source>
        <dbReference type="Pfam" id="PF20985"/>
    </source>
</evidence>
<dbReference type="GO" id="GO:0006624">
    <property type="term" value="P:vacuolar protein processing"/>
    <property type="evidence" value="ECO:0007669"/>
    <property type="project" value="TreeGrafter"/>
</dbReference>
<dbReference type="EMBL" id="OC915441">
    <property type="protein sequence ID" value="CAD7640475.1"/>
    <property type="molecule type" value="Genomic_DNA"/>
</dbReference>
<dbReference type="InterPro" id="IPR048501">
    <property type="entry name" value="Legum_prodom"/>
</dbReference>
<evidence type="ECO:0000313" key="3">
    <source>
        <dbReference type="EMBL" id="CAD7640475.1"/>
    </source>
</evidence>
<comment type="similarity">
    <text evidence="1">Belongs to the peptidase C13 family.</text>
</comment>
<dbReference type="AlphaFoldDB" id="A0A7R9QDS3"/>
<evidence type="ECO:0000313" key="4">
    <source>
        <dbReference type="Proteomes" id="UP000728032"/>
    </source>
</evidence>
<organism evidence="3">
    <name type="scientific">Oppiella nova</name>
    <dbReference type="NCBI Taxonomy" id="334625"/>
    <lineage>
        <taxon>Eukaryota</taxon>
        <taxon>Metazoa</taxon>
        <taxon>Ecdysozoa</taxon>
        <taxon>Arthropoda</taxon>
        <taxon>Chelicerata</taxon>
        <taxon>Arachnida</taxon>
        <taxon>Acari</taxon>
        <taxon>Acariformes</taxon>
        <taxon>Sarcoptiformes</taxon>
        <taxon>Oribatida</taxon>
        <taxon>Brachypylina</taxon>
        <taxon>Oppioidea</taxon>
        <taxon>Oppiidae</taxon>
        <taxon>Oppiella</taxon>
    </lineage>
</organism>
<protein>
    <recommendedName>
        <fullName evidence="2">Legumain prodomain domain-containing protein</fullName>
    </recommendedName>
</protein>
<feature type="domain" description="Legumain prodomain" evidence="2">
    <location>
        <begin position="156"/>
        <end position="200"/>
    </location>
</feature>
<dbReference type="EMBL" id="CAJPVJ010000616">
    <property type="protein sequence ID" value="CAG2162989.1"/>
    <property type="molecule type" value="Genomic_DNA"/>
</dbReference>
<dbReference type="PANTHER" id="PTHR12000">
    <property type="entry name" value="HEMOGLOBINASE FAMILY MEMBER"/>
    <property type="match status" value="1"/>
</dbReference>
<dbReference type="Pfam" id="PF01650">
    <property type="entry name" value="Peptidase_C13"/>
    <property type="match status" value="1"/>
</dbReference>
<dbReference type="Pfam" id="PF20985">
    <property type="entry name" value="Legum_prodom"/>
    <property type="match status" value="1"/>
</dbReference>
<dbReference type="GO" id="GO:0051603">
    <property type="term" value="P:proteolysis involved in protein catabolic process"/>
    <property type="evidence" value="ECO:0007669"/>
    <property type="project" value="TreeGrafter"/>
</dbReference>
<dbReference type="PANTHER" id="PTHR12000:SF42">
    <property type="entry name" value="LEGUMAIN"/>
    <property type="match status" value="1"/>
</dbReference>
<dbReference type="Gene3D" id="1.10.132.130">
    <property type="match status" value="1"/>
</dbReference>